<accession>A0ABQ9IQM2</accession>
<protein>
    <recommendedName>
        <fullName evidence="5">Tyr recombinase domain-containing protein</fullName>
    </recommendedName>
</protein>
<dbReference type="EMBL" id="JAPWTJ010003658">
    <property type="protein sequence ID" value="KAJ8953527.1"/>
    <property type="molecule type" value="Genomic_DNA"/>
</dbReference>
<feature type="signal peptide" evidence="2">
    <location>
        <begin position="1"/>
        <end position="15"/>
    </location>
</feature>
<keyword evidence="1" id="KW-0233">DNA recombination</keyword>
<comment type="caution">
    <text evidence="3">The sequence shown here is derived from an EMBL/GenBank/DDBJ whole genome shotgun (WGS) entry which is preliminary data.</text>
</comment>
<feature type="non-terminal residue" evidence="3">
    <location>
        <position position="133"/>
    </location>
</feature>
<keyword evidence="4" id="KW-1185">Reference proteome</keyword>
<dbReference type="SUPFAM" id="SSF56349">
    <property type="entry name" value="DNA breaking-rejoining enzymes"/>
    <property type="match status" value="1"/>
</dbReference>
<sequence>MRSVWGICLYLSCHCVDPGISGTCREDELTNLKRKCTTQPVNKNTFGKIPSIIATYLRLSDPTLYTGHCLRRSSATLLADAGANIMTIKHHESWKSTTVAEGYIDNSVQNKTNIANQVLQAETTVKKTINLSK</sequence>
<organism evidence="3 4">
    <name type="scientific">Molorchus minor</name>
    <dbReference type="NCBI Taxonomy" id="1323400"/>
    <lineage>
        <taxon>Eukaryota</taxon>
        <taxon>Metazoa</taxon>
        <taxon>Ecdysozoa</taxon>
        <taxon>Arthropoda</taxon>
        <taxon>Hexapoda</taxon>
        <taxon>Insecta</taxon>
        <taxon>Pterygota</taxon>
        <taxon>Neoptera</taxon>
        <taxon>Endopterygota</taxon>
        <taxon>Coleoptera</taxon>
        <taxon>Polyphaga</taxon>
        <taxon>Cucujiformia</taxon>
        <taxon>Chrysomeloidea</taxon>
        <taxon>Cerambycidae</taxon>
        <taxon>Lamiinae</taxon>
        <taxon>Monochamini</taxon>
        <taxon>Molorchus</taxon>
    </lineage>
</organism>
<proteinExistence type="predicted"/>
<feature type="chain" id="PRO_5046263963" description="Tyr recombinase domain-containing protein" evidence="2">
    <location>
        <begin position="16"/>
        <end position="133"/>
    </location>
</feature>
<dbReference type="InterPro" id="IPR011010">
    <property type="entry name" value="DNA_brk_join_enz"/>
</dbReference>
<keyword evidence="2" id="KW-0732">Signal</keyword>
<dbReference type="Proteomes" id="UP001162164">
    <property type="component" value="Unassembled WGS sequence"/>
</dbReference>
<gene>
    <name evidence="3" type="ORF">NQ317_002195</name>
</gene>
<dbReference type="Gene3D" id="1.10.443.10">
    <property type="entry name" value="Intergrase catalytic core"/>
    <property type="match status" value="1"/>
</dbReference>
<evidence type="ECO:0008006" key="5">
    <source>
        <dbReference type="Google" id="ProtNLM"/>
    </source>
</evidence>
<dbReference type="InterPro" id="IPR013762">
    <property type="entry name" value="Integrase-like_cat_sf"/>
</dbReference>
<evidence type="ECO:0000256" key="2">
    <source>
        <dbReference type="SAM" id="SignalP"/>
    </source>
</evidence>
<name>A0ABQ9IQM2_9CUCU</name>
<evidence type="ECO:0000313" key="4">
    <source>
        <dbReference type="Proteomes" id="UP001162164"/>
    </source>
</evidence>
<reference evidence="3" key="1">
    <citation type="journal article" date="2023" name="Insect Mol. Biol.">
        <title>Genome sequencing provides insights into the evolution of gene families encoding plant cell wall-degrading enzymes in longhorned beetles.</title>
        <authorList>
            <person name="Shin N.R."/>
            <person name="Okamura Y."/>
            <person name="Kirsch R."/>
            <person name="Pauchet Y."/>
        </authorList>
    </citation>
    <scope>NUCLEOTIDE SEQUENCE</scope>
    <source>
        <strain evidence="3">MMC_N1</strain>
    </source>
</reference>
<evidence type="ECO:0000256" key="1">
    <source>
        <dbReference type="ARBA" id="ARBA00023172"/>
    </source>
</evidence>
<evidence type="ECO:0000313" key="3">
    <source>
        <dbReference type="EMBL" id="KAJ8953527.1"/>
    </source>
</evidence>